<dbReference type="OrthoDB" id="663108at2759"/>
<gene>
    <name evidence="1" type="ORF">J5N97_020794</name>
</gene>
<dbReference type="Proteomes" id="UP001085076">
    <property type="component" value="Miscellaneous, Linkage group lg05"/>
</dbReference>
<organism evidence="1 2">
    <name type="scientific">Dioscorea zingiberensis</name>
    <dbReference type="NCBI Taxonomy" id="325984"/>
    <lineage>
        <taxon>Eukaryota</taxon>
        <taxon>Viridiplantae</taxon>
        <taxon>Streptophyta</taxon>
        <taxon>Embryophyta</taxon>
        <taxon>Tracheophyta</taxon>
        <taxon>Spermatophyta</taxon>
        <taxon>Magnoliopsida</taxon>
        <taxon>Liliopsida</taxon>
        <taxon>Dioscoreales</taxon>
        <taxon>Dioscoreaceae</taxon>
        <taxon>Dioscorea</taxon>
    </lineage>
</organism>
<reference evidence="1" key="2">
    <citation type="journal article" date="2022" name="Hortic Res">
        <title>The genome of Dioscorea zingiberensis sheds light on the biosynthesis, origin and evolution of the medicinally important diosgenin saponins.</title>
        <authorList>
            <person name="Li Y."/>
            <person name="Tan C."/>
            <person name="Li Z."/>
            <person name="Guo J."/>
            <person name="Li S."/>
            <person name="Chen X."/>
            <person name="Wang C."/>
            <person name="Dai X."/>
            <person name="Yang H."/>
            <person name="Song W."/>
            <person name="Hou L."/>
            <person name="Xu J."/>
            <person name="Tong Z."/>
            <person name="Xu A."/>
            <person name="Yuan X."/>
            <person name="Wang W."/>
            <person name="Yang Q."/>
            <person name="Chen L."/>
            <person name="Sun Z."/>
            <person name="Wang K."/>
            <person name="Pan B."/>
            <person name="Chen J."/>
            <person name="Bao Y."/>
            <person name="Liu F."/>
            <person name="Qi X."/>
            <person name="Gang D.R."/>
            <person name="Wen J."/>
            <person name="Li J."/>
        </authorList>
    </citation>
    <scope>NUCLEOTIDE SEQUENCE</scope>
    <source>
        <strain evidence="1">Dzin_1.0</strain>
    </source>
</reference>
<evidence type="ECO:0000313" key="2">
    <source>
        <dbReference type="Proteomes" id="UP001085076"/>
    </source>
</evidence>
<dbReference type="AlphaFoldDB" id="A0A9D5CIQ5"/>
<dbReference type="PANTHER" id="PTHR34278:SF1">
    <property type="entry name" value="PROTEIN THI031, PUTATIVE-RELATED"/>
    <property type="match status" value="1"/>
</dbReference>
<keyword evidence="2" id="KW-1185">Reference proteome</keyword>
<dbReference type="PANTHER" id="PTHR34278">
    <property type="entry name" value="PROTEIN THI031, PUTATIVE-RELATED"/>
    <property type="match status" value="1"/>
</dbReference>
<proteinExistence type="predicted"/>
<sequence>MKREGRQHGMGRTHVNLLQPQFNPKFKAEEAANISGEPPVTGQYTRVVSKPTNHSKYTGKCRKVRCLECHSHPVTKSRDKAKGAYKLKSCDVSKNHRLVSWRVAGNGSAWKYSGISASEILSQLLGDHLCDEVHDDEHDGDENFVEFGEGLEEEEIPLPDMVVCENLNTIEPVFDVVLIIS</sequence>
<name>A0A9D5CIQ5_9LILI</name>
<protein>
    <submittedName>
        <fullName evidence="1">Uncharacterized protein</fullName>
    </submittedName>
</protein>
<dbReference type="EMBL" id="JAGGNH010000005">
    <property type="protein sequence ID" value="KAJ0972835.1"/>
    <property type="molecule type" value="Genomic_DNA"/>
</dbReference>
<accession>A0A9D5CIQ5</accession>
<reference evidence="1" key="1">
    <citation type="submission" date="2021-03" db="EMBL/GenBank/DDBJ databases">
        <authorList>
            <person name="Li Z."/>
            <person name="Yang C."/>
        </authorList>
    </citation>
    <scope>NUCLEOTIDE SEQUENCE</scope>
    <source>
        <strain evidence="1">Dzin_1.0</strain>
        <tissue evidence="1">Leaf</tissue>
    </source>
</reference>
<comment type="caution">
    <text evidence="1">The sequence shown here is derived from an EMBL/GenBank/DDBJ whole genome shotgun (WGS) entry which is preliminary data.</text>
</comment>
<evidence type="ECO:0000313" key="1">
    <source>
        <dbReference type="EMBL" id="KAJ0972835.1"/>
    </source>
</evidence>